<protein>
    <submittedName>
        <fullName evidence="3">Terpenoid synthase</fullName>
    </submittedName>
</protein>
<proteinExistence type="inferred from homology"/>
<dbReference type="SFLD" id="SFLDG01021">
    <property type="entry name" value="Trichodiene_Synthase_Like"/>
    <property type="match status" value="1"/>
</dbReference>
<comment type="similarity">
    <text evidence="1">Belongs to the trichodiene synthase family.</text>
</comment>
<dbReference type="InterPro" id="IPR008949">
    <property type="entry name" value="Isoprenoid_synthase_dom_sf"/>
</dbReference>
<dbReference type="SFLD" id="SFLDS00005">
    <property type="entry name" value="Isoprenoid_Synthase_Type_I"/>
    <property type="match status" value="1"/>
</dbReference>
<evidence type="ECO:0000256" key="1">
    <source>
        <dbReference type="ARBA" id="ARBA00007946"/>
    </source>
</evidence>
<dbReference type="Pfam" id="PF06330">
    <property type="entry name" value="TRI5"/>
    <property type="match status" value="1"/>
</dbReference>
<keyword evidence="2" id="KW-0456">Lyase</keyword>
<accession>A0A4S8L5P2</accession>
<dbReference type="OrthoDB" id="2998174at2759"/>
<dbReference type="EMBL" id="ML179644">
    <property type="protein sequence ID" value="THU83751.1"/>
    <property type="molecule type" value="Genomic_DNA"/>
</dbReference>
<dbReference type="InterPro" id="IPR024652">
    <property type="entry name" value="Trichodiene_synth"/>
</dbReference>
<evidence type="ECO:0000313" key="4">
    <source>
        <dbReference type="Proteomes" id="UP000297245"/>
    </source>
</evidence>
<dbReference type="AlphaFoldDB" id="A0A4S8L5P2"/>
<dbReference type="Gene3D" id="1.10.600.10">
    <property type="entry name" value="Farnesyl Diphosphate Synthase"/>
    <property type="match status" value="1"/>
</dbReference>
<dbReference type="GO" id="GO:0016838">
    <property type="term" value="F:carbon-oxygen lyase activity, acting on phosphates"/>
    <property type="evidence" value="ECO:0007669"/>
    <property type="project" value="InterPro"/>
</dbReference>
<keyword evidence="4" id="KW-1185">Reference proteome</keyword>
<evidence type="ECO:0000256" key="2">
    <source>
        <dbReference type="ARBA" id="ARBA00023239"/>
    </source>
</evidence>
<sequence>MLPASSSTKATQTGLLEVLQSFLTRCSFKVPYRPFDTAFYELAVQESERRGATAGCKGADRYFGSSCLKAAVSITTISYEHVEDKSIQMLVCLFTAGAIYLDDANAADSNLGPEDRRNVEKFSERFVAGEVQPDPFHALFAGVLRDMYKHFGRIAANGIISAGLNFCNSVLLETSSKELNIVATESDYALYYRNMSGASEAYSFFVFPPTMPISMYIQAVPDIIKINNYANDVLSFYKEETTGDDLNCISLIATSKNVSKLEVLGILADECVAAHQNAVKTLAPSKEALEMYHNWMQGYLAYHIYAERYRLNELGLGIN</sequence>
<gene>
    <name evidence="3" type="ORF">K435DRAFT_843923</name>
</gene>
<name>A0A4S8L5P2_DENBC</name>
<evidence type="ECO:0000313" key="3">
    <source>
        <dbReference type="EMBL" id="THU83751.1"/>
    </source>
</evidence>
<dbReference type="Proteomes" id="UP000297245">
    <property type="component" value="Unassembled WGS sequence"/>
</dbReference>
<organism evidence="3 4">
    <name type="scientific">Dendrothele bispora (strain CBS 962.96)</name>
    <dbReference type="NCBI Taxonomy" id="1314807"/>
    <lineage>
        <taxon>Eukaryota</taxon>
        <taxon>Fungi</taxon>
        <taxon>Dikarya</taxon>
        <taxon>Basidiomycota</taxon>
        <taxon>Agaricomycotina</taxon>
        <taxon>Agaricomycetes</taxon>
        <taxon>Agaricomycetidae</taxon>
        <taxon>Agaricales</taxon>
        <taxon>Agaricales incertae sedis</taxon>
        <taxon>Dendrothele</taxon>
    </lineage>
</organism>
<reference evidence="3 4" key="1">
    <citation type="journal article" date="2019" name="Nat. Ecol. Evol.">
        <title>Megaphylogeny resolves global patterns of mushroom evolution.</title>
        <authorList>
            <person name="Varga T."/>
            <person name="Krizsan K."/>
            <person name="Foldi C."/>
            <person name="Dima B."/>
            <person name="Sanchez-Garcia M."/>
            <person name="Sanchez-Ramirez S."/>
            <person name="Szollosi G.J."/>
            <person name="Szarkandi J.G."/>
            <person name="Papp V."/>
            <person name="Albert L."/>
            <person name="Andreopoulos W."/>
            <person name="Angelini C."/>
            <person name="Antonin V."/>
            <person name="Barry K.W."/>
            <person name="Bougher N.L."/>
            <person name="Buchanan P."/>
            <person name="Buyck B."/>
            <person name="Bense V."/>
            <person name="Catcheside P."/>
            <person name="Chovatia M."/>
            <person name="Cooper J."/>
            <person name="Damon W."/>
            <person name="Desjardin D."/>
            <person name="Finy P."/>
            <person name="Geml J."/>
            <person name="Haridas S."/>
            <person name="Hughes K."/>
            <person name="Justo A."/>
            <person name="Karasinski D."/>
            <person name="Kautmanova I."/>
            <person name="Kiss B."/>
            <person name="Kocsube S."/>
            <person name="Kotiranta H."/>
            <person name="LaButti K.M."/>
            <person name="Lechner B.E."/>
            <person name="Liimatainen K."/>
            <person name="Lipzen A."/>
            <person name="Lukacs Z."/>
            <person name="Mihaltcheva S."/>
            <person name="Morgado L.N."/>
            <person name="Niskanen T."/>
            <person name="Noordeloos M.E."/>
            <person name="Ohm R.A."/>
            <person name="Ortiz-Santana B."/>
            <person name="Ovrebo C."/>
            <person name="Racz N."/>
            <person name="Riley R."/>
            <person name="Savchenko A."/>
            <person name="Shiryaev A."/>
            <person name="Soop K."/>
            <person name="Spirin V."/>
            <person name="Szebenyi C."/>
            <person name="Tomsovsky M."/>
            <person name="Tulloss R.E."/>
            <person name="Uehling J."/>
            <person name="Grigoriev I.V."/>
            <person name="Vagvolgyi C."/>
            <person name="Papp T."/>
            <person name="Martin F.M."/>
            <person name="Miettinen O."/>
            <person name="Hibbett D.S."/>
            <person name="Nagy L.G."/>
        </authorList>
    </citation>
    <scope>NUCLEOTIDE SEQUENCE [LARGE SCALE GENOMIC DNA]</scope>
    <source>
        <strain evidence="3 4">CBS 962.96</strain>
    </source>
</reference>
<dbReference type="SUPFAM" id="SSF48576">
    <property type="entry name" value="Terpenoid synthases"/>
    <property type="match status" value="1"/>
</dbReference>